<evidence type="ECO:0000313" key="4">
    <source>
        <dbReference type="Proteomes" id="UP000462435"/>
    </source>
</evidence>
<dbReference type="InterPro" id="IPR011083">
    <property type="entry name" value="Phage_tail_collar_dom"/>
</dbReference>
<sequence length="384" mass="39098">MYQIDIATASSTQPPSTAAGNAGFFTDGNPALGVPATLVPAEFLNTLMLELVNAVKGAGLTLAKANFTQLQQAIKRYTQVAVVLADAGGAANTYATVNVPALAAGDVVTGLSQRVQIANTNTGASTFAPDGLATKPIFGLAKQPLQGGELVAGGEALLTYSQTANGGIGAWILAYCSGGSLQAAPAQQLNQLITLAQASSLGGTIGQYGLFPLNAAPAGWLKANGAAIPVSAYGILAAQLYCGDAANATALYGYRCTNQSTPTTSRSTTGAYIVLPDARGEFLRAWDDGRGIDASRSLWAWQAGQNLSHTHTASASTDGGHAHNYVSGTQGVGYQTGGAAPVRETSAISTTDVQGYHSHTITVNSSGGTENLVRNLAALVCIKY</sequence>
<organism evidence="3 4">
    <name type="scientific">Herbaspirillum frisingense</name>
    <dbReference type="NCBI Taxonomy" id="92645"/>
    <lineage>
        <taxon>Bacteria</taxon>
        <taxon>Pseudomonadati</taxon>
        <taxon>Pseudomonadota</taxon>
        <taxon>Betaproteobacteria</taxon>
        <taxon>Burkholderiales</taxon>
        <taxon>Oxalobacteraceae</taxon>
        <taxon>Herbaspirillum</taxon>
    </lineage>
</organism>
<dbReference type="AlphaFoldDB" id="A0A7V8FU23"/>
<dbReference type="Proteomes" id="UP000462435">
    <property type="component" value="Unassembled WGS sequence"/>
</dbReference>
<feature type="compositionally biased region" description="Polar residues" evidence="1">
    <location>
        <begin position="8"/>
        <end position="19"/>
    </location>
</feature>
<comment type="caution">
    <text evidence="3">The sequence shown here is derived from an EMBL/GenBank/DDBJ whole genome shotgun (WGS) entry which is preliminary data.</text>
</comment>
<evidence type="ECO:0000313" key="3">
    <source>
        <dbReference type="EMBL" id="KAF1040295.1"/>
    </source>
</evidence>
<protein>
    <recommendedName>
        <fullName evidence="2">Phage tail collar domain-containing protein</fullName>
    </recommendedName>
</protein>
<dbReference type="Gene3D" id="3.90.1340.10">
    <property type="entry name" value="Phage tail collar domain"/>
    <property type="match status" value="1"/>
</dbReference>
<dbReference type="SUPFAM" id="SSF88874">
    <property type="entry name" value="Receptor-binding domain of short tail fibre protein gp12"/>
    <property type="match status" value="1"/>
</dbReference>
<feature type="domain" description="Phage tail collar" evidence="2">
    <location>
        <begin position="207"/>
        <end position="248"/>
    </location>
</feature>
<evidence type="ECO:0000259" key="2">
    <source>
        <dbReference type="Pfam" id="PF07484"/>
    </source>
</evidence>
<feature type="region of interest" description="Disordered" evidence="1">
    <location>
        <begin position="1"/>
        <end position="21"/>
    </location>
</feature>
<gene>
    <name evidence="3" type="ORF">GAK35_03549</name>
</gene>
<dbReference type="InterPro" id="IPR037053">
    <property type="entry name" value="Phage_tail_collar_dom_sf"/>
</dbReference>
<accession>A0A7V8FU23</accession>
<name>A0A7V8FU23_9BURK</name>
<reference evidence="4" key="1">
    <citation type="journal article" date="2020" name="MBio">
        <title>Horizontal gene transfer to a defensive symbiont with a reduced genome amongst a multipartite beetle microbiome.</title>
        <authorList>
            <person name="Waterworth S.C."/>
            <person name="Florez L.V."/>
            <person name="Rees E.R."/>
            <person name="Hertweck C."/>
            <person name="Kaltenpoth M."/>
            <person name="Kwan J.C."/>
        </authorList>
    </citation>
    <scope>NUCLEOTIDE SEQUENCE [LARGE SCALE GENOMIC DNA]</scope>
</reference>
<dbReference type="Pfam" id="PF07484">
    <property type="entry name" value="Collar"/>
    <property type="match status" value="1"/>
</dbReference>
<evidence type="ECO:0000256" key="1">
    <source>
        <dbReference type="SAM" id="MobiDB-lite"/>
    </source>
</evidence>
<proteinExistence type="predicted"/>
<dbReference type="EMBL" id="WNDX01000141">
    <property type="protein sequence ID" value="KAF1040295.1"/>
    <property type="molecule type" value="Genomic_DNA"/>
</dbReference>